<organism evidence="2">
    <name type="scientific">marine sediment metagenome</name>
    <dbReference type="NCBI Taxonomy" id="412755"/>
    <lineage>
        <taxon>unclassified sequences</taxon>
        <taxon>metagenomes</taxon>
        <taxon>ecological metagenomes</taxon>
    </lineage>
</organism>
<sequence>MSLNTPFSINWYYWIWGLTSYRYASLDPFDPNVLDVTFTDNTTLFMFSIISMITLAIGLILLLIVGITSKKNIRYSKKLMVINGLSVILLIAGGIVIWLGADWPTTTHSIPYLLGTSALDFYSASFGFYSPFIGAGIAVLGIPLHYY</sequence>
<feature type="transmembrane region" description="Helical" evidence="1">
    <location>
        <begin position="44"/>
        <end position="67"/>
    </location>
</feature>
<evidence type="ECO:0000313" key="2">
    <source>
        <dbReference type="EMBL" id="GAH04268.1"/>
    </source>
</evidence>
<dbReference type="EMBL" id="BART01023133">
    <property type="protein sequence ID" value="GAH04268.1"/>
    <property type="molecule type" value="Genomic_DNA"/>
</dbReference>
<feature type="transmembrane region" description="Helical" evidence="1">
    <location>
        <begin position="79"/>
        <end position="101"/>
    </location>
</feature>
<keyword evidence="1" id="KW-1133">Transmembrane helix</keyword>
<feature type="transmembrane region" description="Helical" evidence="1">
    <location>
        <begin position="7"/>
        <end position="24"/>
    </location>
</feature>
<gene>
    <name evidence="2" type="ORF">S01H4_42169</name>
</gene>
<protein>
    <submittedName>
        <fullName evidence="2">Uncharacterized protein</fullName>
    </submittedName>
</protein>
<name>X1E6H9_9ZZZZ</name>
<accession>X1E6H9</accession>
<feature type="non-terminal residue" evidence="2">
    <location>
        <position position="147"/>
    </location>
</feature>
<feature type="transmembrane region" description="Helical" evidence="1">
    <location>
        <begin position="121"/>
        <end position="144"/>
    </location>
</feature>
<proteinExistence type="predicted"/>
<reference evidence="2" key="1">
    <citation type="journal article" date="2014" name="Front. Microbiol.">
        <title>High frequency of phylogenetically diverse reductive dehalogenase-homologous genes in deep subseafloor sedimentary metagenomes.</title>
        <authorList>
            <person name="Kawai M."/>
            <person name="Futagami T."/>
            <person name="Toyoda A."/>
            <person name="Takaki Y."/>
            <person name="Nishi S."/>
            <person name="Hori S."/>
            <person name="Arai W."/>
            <person name="Tsubouchi T."/>
            <person name="Morono Y."/>
            <person name="Uchiyama I."/>
            <person name="Ito T."/>
            <person name="Fujiyama A."/>
            <person name="Inagaki F."/>
            <person name="Takami H."/>
        </authorList>
    </citation>
    <scope>NUCLEOTIDE SEQUENCE</scope>
    <source>
        <strain evidence="2">Expedition CK06-06</strain>
    </source>
</reference>
<evidence type="ECO:0000256" key="1">
    <source>
        <dbReference type="SAM" id="Phobius"/>
    </source>
</evidence>
<comment type="caution">
    <text evidence="2">The sequence shown here is derived from an EMBL/GenBank/DDBJ whole genome shotgun (WGS) entry which is preliminary data.</text>
</comment>
<keyword evidence="1" id="KW-0812">Transmembrane</keyword>
<dbReference type="AlphaFoldDB" id="X1E6H9"/>
<keyword evidence="1" id="KW-0472">Membrane</keyword>